<gene>
    <name evidence="1" type="ORF">Fmac_011529</name>
</gene>
<evidence type="ECO:0008006" key="3">
    <source>
        <dbReference type="Google" id="ProtNLM"/>
    </source>
</evidence>
<sequence>MMDEVRQVVFMMDKNSAPGHDGFGSLFYQSYWSIICKDVYEIVLQFFNQG</sequence>
<dbReference type="Proteomes" id="UP001603857">
    <property type="component" value="Unassembled WGS sequence"/>
</dbReference>
<protein>
    <recommendedName>
        <fullName evidence="3">RNA-directed DNA polymerase (Reverse transcriptase)</fullName>
    </recommendedName>
</protein>
<evidence type="ECO:0000313" key="2">
    <source>
        <dbReference type="Proteomes" id="UP001603857"/>
    </source>
</evidence>
<evidence type="ECO:0000313" key="1">
    <source>
        <dbReference type="EMBL" id="KAL2337083.1"/>
    </source>
</evidence>
<name>A0ABD1MNI7_9FABA</name>
<keyword evidence="2" id="KW-1185">Reference proteome</keyword>
<comment type="caution">
    <text evidence="1">The sequence shown here is derived from an EMBL/GenBank/DDBJ whole genome shotgun (WGS) entry which is preliminary data.</text>
</comment>
<dbReference type="EMBL" id="JBGMDY010000004">
    <property type="protein sequence ID" value="KAL2337083.1"/>
    <property type="molecule type" value="Genomic_DNA"/>
</dbReference>
<dbReference type="AlphaFoldDB" id="A0ABD1MNI7"/>
<accession>A0ABD1MNI7</accession>
<proteinExistence type="predicted"/>
<reference evidence="1 2" key="1">
    <citation type="submission" date="2024-08" db="EMBL/GenBank/DDBJ databases">
        <title>Insights into the chromosomal genome structure of Flemingia macrophylla.</title>
        <authorList>
            <person name="Ding Y."/>
            <person name="Zhao Y."/>
            <person name="Bi W."/>
            <person name="Wu M."/>
            <person name="Zhao G."/>
            <person name="Gong Y."/>
            <person name="Li W."/>
            <person name="Zhang P."/>
        </authorList>
    </citation>
    <scope>NUCLEOTIDE SEQUENCE [LARGE SCALE GENOMIC DNA]</scope>
    <source>
        <strain evidence="1">DYQJB</strain>
        <tissue evidence="1">Leaf</tissue>
    </source>
</reference>
<organism evidence="1 2">
    <name type="scientific">Flemingia macrophylla</name>
    <dbReference type="NCBI Taxonomy" id="520843"/>
    <lineage>
        <taxon>Eukaryota</taxon>
        <taxon>Viridiplantae</taxon>
        <taxon>Streptophyta</taxon>
        <taxon>Embryophyta</taxon>
        <taxon>Tracheophyta</taxon>
        <taxon>Spermatophyta</taxon>
        <taxon>Magnoliopsida</taxon>
        <taxon>eudicotyledons</taxon>
        <taxon>Gunneridae</taxon>
        <taxon>Pentapetalae</taxon>
        <taxon>rosids</taxon>
        <taxon>fabids</taxon>
        <taxon>Fabales</taxon>
        <taxon>Fabaceae</taxon>
        <taxon>Papilionoideae</taxon>
        <taxon>50 kb inversion clade</taxon>
        <taxon>NPAAA clade</taxon>
        <taxon>indigoferoid/millettioid clade</taxon>
        <taxon>Phaseoleae</taxon>
        <taxon>Flemingia</taxon>
    </lineage>
</organism>